<dbReference type="InterPro" id="IPR009078">
    <property type="entry name" value="Ferritin-like_SF"/>
</dbReference>
<dbReference type="InterPro" id="IPR030475">
    <property type="entry name" value="RNR_small_AS"/>
</dbReference>
<dbReference type="SUPFAM" id="SSF47240">
    <property type="entry name" value="Ferritin-like"/>
    <property type="match status" value="1"/>
</dbReference>
<keyword evidence="6" id="KW-0812">Transmembrane</keyword>
<comment type="cofactor">
    <cofactor evidence="1">
        <name>Fe cation</name>
        <dbReference type="ChEBI" id="CHEBI:24875"/>
    </cofactor>
</comment>
<keyword evidence="6" id="KW-1133">Transmembrane helix</keyword>
<comment type="similarity">
    <text evidence="2">Belongs to the ribonucleoside diphosphate reductase small chain family.</text>
</comment>
<protein>
    <recommendedName>
        <fullName evidence="3">ribonucleoside-diphosphate reductase</fullName>
        <ecNumber evidence="3">1.17.4.1</ecNumber>
    </recommendedName>
</protein>
<dbReference type="EC" id="1.17.4.1" evidence="3"/>
<dbReference type="Gene3D" id="1.10.620.20">
    <property type="entry name" value="Ribonucleotide Reductase, subunit A"/>
    <property type="match status" value="1"/>
</dbReference>
<dbReference type="Pfam" id="PF00268">
    <property type="entry name" value="Ribonuc_red_sm"/>
    <property type="match status" value="1"/>
</dbReference>
<dbReference type="PROSITE" id="PS00368">
    <property type="entry name" value="RIBORED_SMALL"/>
    <property type="match status" value="1"/>
</dbReference>
<keyword evidence="4" id="KW-0560">Oxidoreductase</keyword>
<feature type="transmembrane region" description="Helical" evidence="6">
    <location>
        <begin position="178"/>
        <end position="198"/>
    </location>
</feature>
<dbReference type="InterPro" id="IPR012348">
    <property type="entry name" value="RNR-like"/>
</dbReference>
<evidence type="ECO:0000256" key="1">
    <source>
        <dbReference type="ARBA" id="ARBA00001962"/>
    </source>
</evidence>
<dbReference type="PANTHER" id="PTHR23409">
    <property type="entry name" value="RIBONUCLEOSIDE-DIPHOSPHATE REDUCTASE SMALL CHAIN"/>
    <property type="match status" value="1"/>
</dbReference>
<dbReference type="InterPro" id="IPR033909">
    <property type="entry name" value="RNR_small"/>
</dbReference>
<keyword evidence="5" id="KW-0408">Iron</keyword>
<accession>A0A481ZDE5</accession>
<dbReference type="UniPathway" id="UPA00326"/>
<dbReference type="PANTHER" id="PTHR23409:SF18">
    <property type="entry name" value="RIBONUCLEOSIDE-DIPHOSPHATE REDUCTASE SUBUNIT M2"/>
    <property type="match status" value="1"/>
</dbReference>
<sequence length="353" mass="41784">MTAKDPMDEFNTFKQIHDILTQKKTYESRWSIRKPRNISDVIAYRYYKLQSNVFWNVESFNFPDDLNDFNALPESYKKMLKKVLCFLVNSDGAIIENIMDNFIRNCDSIFEKLFYGIQTAIENVHAETYSLVAQTFFPEDIDQNEIFASMDDNPVVMRKAEWMNKYMNSKVDKQERRIGFALTEGIFFGISFALIFFLKQDGKFRHLIESNSYIIRDEGIHRDFALEYYSAEMRPLSVNTINAMTNEAVEIEISYIKWITEDNDIPDLKTEDLMDYVKVLANNILQKLELPDLYPNVVNKLAFMEEISLSTKSNFYEHTPTEYNRFSLERSLDWNRKTEKSVEEIRNYADHDF</sequence>
<proteinExistence type="inferred from homology"/>
<evidence type="ECO:0000256" key="3">
    <source>
        <dbReference type="ARBA" id="ARBA00012274"/>
    </source>
</evidence>
<keyword evidence="6" id="KW-0472">Membrane</keyword>
<evidence type="ECO:0000256" key="4">
    <source>
        <dbReference type="ARBA" id="ARBA00023002"/>
    </source>
</evidence>
<organism evidence="7">
    <name type="scientific">Pithovirus LCPAC404</name>
    <dbReference type="NCBI Taxonomy" id="2506597"/>
    <lineage>
        <taxon>Viruses</taxon>
        <taxon>Pithoviruses</taxon>
    </lineage>
</organism>
<dbReference type="InterPro" id="IPR000358">
    <property type="entry name" value="RNR_small_fam"/>
</dbReference>
<name>A0A481ZDE5_9VIRU</name>
<dbReference type="GO" id="GO:0004748">
    <property type="term" value="F:ribonucleoside-diphosphate reductase activity, thioredoxin disulfide as acceptor"/>
    <property type="evidence" value="ECO:0007669"/>
    <property type="project" value="UniProtKB-EC"/>
</dbReference>
<evidence type="ECO:0000256" key="2">
    <source>
        <dbReference type="ARBA" id="ARBA00009303"/>
    </source>
</evidence>
<evidence type="ECO:0000256" key="5">
    <source>
        <dbReference type="ARBA" id="ARBA00023004"/>
    </source>
</evidence>
<evidence type="ECO:0000256" key="6">
    <source>
        <dbReference type="SAM" id="Phobius"/>
    </source>
</evidence>
<dbReference type="GO" id="GO:0009263">
    <property type="term" value="P:deoxyribonucleotide biosynthetic process"/>
    <property type="evidence" value="ECO:0007669"/>
    <property type="project" value="InterPro"/>
</dbReference>
<reference evidence="7" key="1">
    <citation type="journal article" date="2019" name="MBio">
        <title>Virus Genomes from Deep Sea Sediments Expand the Ocean Megavirome and Support Independent Origins of Viral Gigantism.</title>
        <authorList>
            <person name="Backstrom D."/>
            <person name="Yutin N."/>
            <person name="Jorgensen S.L."/>
            <person name="Dharamshi J."/>
            <person name="Homa F."/>
            <person name="Zaremba-Niedwiedzka K."/>
            <person name="Spang A."/>
            <person name="Wolf Y.I."/>
            <person name="Koonin E.V."/>
            <person name="Ettema T.J."/>
        </authorList>
    </citation>
    <scope>NUCLEOTIDE SEQUENCE</scope>
</reference>
<dbReference type="CDD" id="cd01049">
    <property type="entry name" value="RNRR2"/>
    <property type="match status" value="1"/>
</dbReference>
<dbReference type="EMBL" id="MK500597">
    <property type="protein sequence ID" value="QBK93505.1"/>
    <property type="molecule type" value="Genomic_DNA"/>
</dbReference>
<gene>
    <name evidence="7" type="ORF">LCPAC404_02090</name>
</gene>
<evidence type="ECO:0000313" key="7">
    <source>
        <dbReference type="EMBL" id="QBK93505.1"/>
    </source>
</evidence>